<dbReference type="EMBL" id="HG677353">
    <property type="protein sequence ID" value="CDJ44608.1"/>
    <property type="molecule type" value="Genomic_DNA"/>
</dbReference>
<keyword evidence="3" id="KW-1185">Reference proteome</keyword>
<feature type="region of interest" description="Disordered" evidence="1">
    <location>
        <begin position="1"/>
        <end position="27"/>
    </location>
</feature>
<reference evidence="2" key="2">
    <citation type="submission" date="2013-10" db="EMBL/GenBank/DDBJ databases">
        <authorList>
            <person name="Aslett M."/>
        </authorList>
    </citation>
    <scope>NUCLEOTIDE SEQUENCE [LARGE SCALE GENOMIC DNA]</scope>
    <source>
        <strain evidence="2">Houghton</strain>
    </source>
</reference>
<evidence type="ECO:0000313" key="3">
    <source>
        <dbReference type="Proteomes" id="UP000030747"/>
    </source>
</evidence>
<feature type="non-terminal residue" evidence="2">
    <location>
        <position position="27"/>
    </location>
</feature>
<dbReference type="AlphaFoldDB" id="U6L5Y1"/>
<evidence type="ECO:0000313" key="2">
    <source>
        <dbReference type="EMBL" id="CDJ44608.1"/>
    </source>
</evidence>
<feature type="compositionally biased region" description="Low complexity" evidence="1">
    <location>
        <begin position="1"/>
        <end position="21"/>
    </location>
</feature>
<reference evidence="2" key="1">
    <citation type="submission" date="2013-10" db="EMBL/GenBank/DDBJ databases">
        <title>Genomic analysis of the causative agents of coccidiosis in chickens.</title>
        <authorList>
            <person name="Reid A.J."/>
            <person name="Blake D."/>
            <person name="Billington K."/>
            <person name="Browne H."/>
            <person name="Dunn M."/>
            <person name="Hung S."/>
            <person name="Kawahara F."/>
            <person name="Miranda-Saavedra D."/>
            <person name="Mourier T."/>
            <person name="Nagra H."/>
            <person name="Otto T.D."/>
            <person name="Rawlings N."/>
            <person name="Sanchez A."/>
            <person name="Sanders M."/>
            <person name="Subramaniam C."/>
            <person name="Tay Y."/>
            <person name="Dear P."/>
            <person name="Doerig C."/>
            <person name="Gruber A."/>
            <person name="Parkinson J."/>
            <person name="Shirley M."/>
            <person name="Wan K.L."/>
            <person name="Berriman M."/>
            <person name="Tomley F."/>
            <person name="Pain A."/>
        </authorList>
    </citation>
    <scope>NUCLEOTIDE SEQUENCE [LARGE SCALE GENOMIC DNA]</scope>
    <source>
        <strain evidence="2">Houghton</strain>
    </source>
</reference>
<dbReference type="Proteomes" id="UP000030747">
    <property type="component" value="Unassembled WGS sequence"/>
</dbReference>
<organism evidence="2 3">
    <name type="scientific">Eimeria tenella</name>
    <name type="common">Coccidian parasite</name>
    <dbReference type="NCBI Taxonomy" id="5802"/>
    <lineage>
        <taxon>Eukaryota</taxon>
        <taxon>Sar</taxon>
        <taxon>Alveolata</taxon>
        <taxon>Apicomplexa</taxon>
        <taxon>Conoidasida</taxon>
        <taxon>Coccidia</taxon>
        <taxon>Eucoccidiorida</taxon>
        <taxon>Eimeriorina</taxon>
        <taxon>Eimeriidae</taxon>
        <taxon>Eimeria</taxon>
    </lineage>
</organism>
<proteinExistence type="predicted"/>
<accession>U6L5Y1</accession>
<name>U6L5Y1_EIMTE</name>
<gene>
    <name evidence="2" type="ORF">ETH_00036940</name>
</gene>
<evidence type="ECO:0000256" key="1">
    <source>
        <dbReference type="SAM" id="MobiDB-lite"/>
    </source>
</evidence>
<sequence>MPQTAADSSAAAAEGAAPDSPCRYQDI</sequence>
<protein>
    <submittedName>
        <fullName evidence="2">Uncharacterized protein</fullName>
    </submittedName>
</protein>